<comment type="similarity">
    <text evidence="1">Belongs to the helicase family.</text>
</comment>
<dbReference type="Pfam" id="PF14214">
    <property type="entry name" value="Helitron_like_N"/>
    <property type="match status" value="1"/>
</dbReference>
<feature type="region of interest" description="Disordered" evidence="2">
    <location>
        <begin position="1608"/>
        <end position="1667"/>
    </location>
</feature>
<name>A0ABY6L475_9ARAC</name>
<evidence type="ECO:0000259" key="4">
    <source>
        <dbReference type="Pfam" id="PF14214"/>
    </source>
</evidence>
<gene>
    <name evidence="6" type="ORF">LAZ67_13000845</name>
</gene>
<keyword evidence="1" id="KW-0378">Hydrolase</keyword>
<dbReference type="Pfam" id="PF21530">
    <property type="entry name" value="Pif1_2B_dom"/>
    <property type="match status" value="1"/>
</dbReference>
<accession>A0ABY6L475</accession>
<feature type="domain" description="Helitron helicase-like" evidence="4">
    <location>
        <begin position="460"/>
        <end position="640"/>
    </location>
</feature>
<proteinExistence type="inferred from homology"/>
<keyword evidence="1" id="KW-0234">DNA repair</keyword>
<evidence type="ECO:0000259" key="3">
    <source>
        <dbReference type="Pfam" id="PF05970"/>
    </source>
</evidence>
<keyword evidence="1" id="KW-0227">DNA damage</keyword>
<keyword evidence="7" id="KW-1185">Reference proteome</keyword>
<comment type="catalytic activity">
    <reaction evidence="1">
        <text>ATP + H2O = ADP + phosphate + H(+)</text>
        <dbReference type="Rhea" id="RHEA:13065"/>
        <dbReference type="ChEBI" id="CHEBI:15377"/>
        <dbReference type="ChEBI" id="CHEBI:15378"/>
        <dbReference type="ChEBI" id="CHEBI:30616"/>
        <dbReference type="ChEBI" id="CHEBI:43474"/>
        <dbReference type="ChEBI" id="CHEBI:456216"/>
        <dbReference type="EC" id="5.6.2.3"/>
    </reaction>
</comment>
<feature type="region of interest" description="Disordered" evidence="2">
    <location>
        <begin position="1"/>
        <end position="22"/>
    </location>
</feature>
<dbReference type="InterPro" id="IPR025476">
    <property type="entry name" value="Helitron_helicase-like"/>
</dbReference>
<dbReference type="Pfam" id="PF05970">
    <property type="entry name" value="PIF1"/>
    <property type="match status" value="1"/>
</dbReference>
<dbReference type="CDD" id="cd18809">
    <property type="entry name" value="SF1_C_RecD"/>
    <property type="match status" value="1"/>
</dbReference>
<feature type="domain" description="DNA helicase Pif1-like 2B" evidence="5">
    <location>
        <begin position="1369"/>
        <end position="1413"/>
    </location>
</feature>
<feature type="compositionally biased region" description="Basic residues" evidence="2">
    <location>
        <begin position="1"/>
        <end position="15"/>
    </location>
</feature>
<dbReference type="EC" id="5.6.2.3" evidence="1"/>
<evidence type="ECO:0000256" key="1">
    <source>
        <dbReference type="RuleBase" id="RU363044"/>
    </source>
</evidence>
<evidence type="ECO:0000256" key="2">
    <source>
        <dbReference type="SAM" id="MobiDB-lite"/>
    </source>
</evidence>
<keyword evidence="1" id="KW-0347">Helicase</keyword>
<dbReference type="InterPro" id="IPR010285">
    <property type="entry name" value="DNA_helicase_pif1-like_DEAD"/>
</dbReference>
<keyword evidence="1" id="KW-0547">Nucleotide-binding</keyword>
<dbReference type="Gene3D" id="3.40.50.300">
    <property type="entry name" value="P-loop containing nucleotide triphosphate hydrolases"/>
    <property type="match status" value="2"/>
</dbReference>
<dbReference type="PANTHER" id="PTHR10492:SF57">
    <property type="entry name" value="ATP-DEPENDENT DNA HELICASE"/>
    <property type="match status" value="1"/>
</dbReference>
<feature type="compositionally biased region" description="Polar residues" evidence="2">
    <location>
        <begin position="1611"/>
        <end position="1620"/>
    </location>
</feature>
<dbReference type="EMBL" id="CP092875">
    <property type="protein sequence ID" value="UYV75649.1"/>
    <property type="molecule type" value="Genomic_DNA"/>
</dbReference>
<keyword evidence="1" id="KW-0067">ATP-binding</keyword>
<organism evidence="6 7">
    <name type="scientific">Cordylochernes scorpioides</name>
    <dbReference type="NCBI Taxonomy" id="51811"/>
    <lineage>
        <taxon>Eukaryota</taxon>
        <taxon>Metazoa</taxon>
        <taxon>Ecdysozoa</taxon>
        <taxon>Arthropoda</taxon>
        <taxon>Chelicerata</taxon>
        <taxon>Arachnida</taxon>
        <taxon>Pseudoscorpiones</taxon>
        <taxon>Cheliferoidea</taxon>
        <taxon>Chernetidae</taxon>
        <taxon>Cordylochernes</taxon>
    </lineage>
</organism>
<reference evidence="6 7" key="1">
    <citation type="submission" date="2022-01" db="EMBL/GenBank/DDBJ databases">
        <title>A chromosomal length assembly of Cordylochernes scorpioides.</title>
        <authorList>
            <person name="Zeh D."/>
            <person name="Zeh J."/>
        </authorList>
    </citation>
    <scope>NUCLEOTIDE SEQUENCE [LARGE SCALE GENOMIC DNA]</scope>
    <source>
        <strain evidence="6">IN4F17</strain>
        <tissue evidence="6">Whole Body</tissue>
    </source>
</reference>
<evidence type="ECO:0000313" key="6">
    <source>
        <dbReference type="EMBL" id="UYV75649.1"/>
    </source>
</evidence>
<dbReference type="InterPro" id="IPR027417">
    <property type="entry name" value="P-loop_NTPase"/>
</dbReference>
<evidence type="ECO:0000313" key="7">
    <source>
        <dbReference type="Proteomes" id="UP001235939"/>
    </source>
</evidence>
<protein>
    <recommendedName>
        <fullName evidence="1">ATP-dependent DNA helicase</fullName>
        <ecNumber evidence="1">5.6.2.3</ecNumber>
    </recommendedName>
</protein>
<feature type="compositionally biased region" description="Basic and acidic residues" evidence="2">
    <location>
        <begin position="1621"/>
        <end position="1644"/>
    </location>
</feature>
<comment type="cofactor">
    <cofactor evidence="1">
        <name>Mg(2+)</name>
        <dbReference type="ChEBI" id="CHEBI:18420"/>
    </cofactor>
</comment>
<keyword evidence="1" id="KW-0233">DNA recombination</keyword>
<evidence type="ECO:0000259" key="5">
    <source>
        <dbReference type="Pfam" id="PF21530"/>
    </source>
</evidence>
<dbReference type="SUPFAM" id="SSF52540">
    <property type="entry name" value="P-loop containing nucleoside triphosphate hydrolases"/>
    <property type="match status" value="2"/>
</dbReference>
<dbReference type="PANTHER" id="PTHR10492">
    <property type="match status" value="1"/>
</dbReference>
<sequence>MPRRGRGRLAYRTRRGNNAPNPISPVPTEYIIGGLDIVCPYCSALHFPGETVGSSCCHKGKVILPTLSSFPYEMMELMTSNSVEAKYFQNNIRSYNSSLAFASMGAQVDVFSGQGPFCYRIHGQIYHLTGPLHPHGNRAPSYAQLYILDSEAANNTRIAASRPLECHPGILTLLDSVLRRVNPYTSAYRQMHQVELAEEHRARIENRQMCQVQMLIRQNHCRDLRRYNAPSVSEVAAIFVDQDGHVPSNRDIAVFPHDCGLVRISPLNPNCDPMTYPLLFPAGDPGWAIGILHEENMRTSTRNHVTMLQFYSYRLAIRPGFSPIHYGRRLFQQYVVDYRQMHQVELAEEHRARIENRQMCQVQMLIRQNHCRDLRRYNAPSVSEVAAIFVDQDGHVPSNRDIAVFPHDCGLVRISPLNPNCDPMTYPLLFPAGDPGWAIGILHEENMRTSTRNHVTMLQFYSYRLAIRPGFSPIHYGRRLFQQYVVDAYVKTEGNRLNYIRQNQSLLRVELYQGLMDYIHEQEHSRGVRIGRIFILPSSFPGSSRAMQQNYQDAMAIVRKFGRPDLFVTFTCNPRWTDIVENLLPNQNPSDRPDLVARVFNLKLQQLLHEIVSQHVLGVVIARVHVVEFQKRGLPHAHMLFMLREEDKPRDRDAIDRLVCAEIPSPTMQVQLYDMVRKHMIHGPCGNFNLHSPCMSDGKCTKDFPKSFLQLTEANNNGYPRYRRRDDGQTLVVGTHEVDNRWVVPYNPYLLVRFNAHINVEVCASVKSVKYLFKYVYKGHDRAEVEVSVGELDMESRAHDEIKNFLDARYVSAPEAMWRMFEYRLHAHSHTICRLAVHLPNFQSVYFVEGSEEQALENASRRRTTLTAWFQLNCVNVSARSLLYGDIPSAYVFRQNQWSARVRGGALCIGRMCSVNPKDSERYHLRLLLLHVAGAQSFEDLRTVDDIVCSTFKEAAQRRGLLADDSEWDACLAEAALFQMPCQLRQLFATILIYNNPTDPVSLWTKYKGYLSEDFSRATSDAAAEQMTLRELEFQLRENRLSCHHYGLPAPLTPLLDSGEDHLDVNAELQIGTEMYRSLTPDQKSIVDTTVDSLNVNPRCFFIDGPGGTGKTYVYNTLIHCVRAVGKIVIPLASTGIAATLLSGGQTVHSRFKLPIPLLENSVAAISANSSEAELIRRSSLIIWDEAPMAHYRALEIVDRLLKDIMHCDLAFGGKVVVLGGDFRQVLPVVPRASRAEIVAACIKQSKLWPLFVILRLTQNMRAGIDAQSFSQWLLKVGDGDLPTDQQGLISLPESCIFHGVDLVQEIFGSSYGDITALSQSVILTPKNTDSLEINEKVLDRLPNRSQCFLSVDSVECENVEEQNNYPTEFLNSLTPTGMPPHRLNLKIGAIVMLLRNLNPKQGLCNGTRMVIQRMRSHVLEAQILTGTKVGQTVLVPKISLAPSDTNLPFILKRRQFPLRLAFAMTINKAQGQTFARVGLLLHEPVFTHGQLYVAFSRVRTLNSIRGYGGAASVLMLESETKASMFGMASNHRQSQTFTKVCLDHGAMINESCTPIPHSMRSWNSDAVKNKGRGSELVSAKEISGILPCNTSLKAKYCLQGSDISRCPRSQDITDSPVTKSRQDSERQGTSKQVDHCLYRKMEQGGEEDSKEPMKTDPDYESGDNPTFQKKVTTLGRTQEIVPGQEDVTPPPPVSDVLGRLTTTLHQLSAVTGHRERWNRYDGSYEAQSFFTNYDAQADRYQLQYSTSLRKPANLLQAPLRVTNTRAQNQWSARVRGGALCIGRMCSVNPKDSERYHLRLLLLHVAGAQSFEDLRTVDDIVCSTFKEAAQRRGLLADDSEWDACLAEAALFQMPCQLRL</sequence>
<dbReference type="InterPro" id="IPR049163">
    <property type="entry name" value="Pif1-like_2B_dom"/>
</dbReference>
<feature type="domain" description="DNA helicase Pif1-like DEAD-box helicase" evidence="3">
    <location>
        <begin position="1079"/>
        <end position="1286"/>
    </location>
</feature>
<dbReference type="Proteomes" id="UP001235939">
    <property type="component" value="Chromosome 13"/>
</dbReference>